<dbReference type="PANTHER" id="PTHR34219:SF4">
    <property type="entry name" value="PEPSY DOMAIN-CONTAINING PROTEIN"/>
    <property type="match status" value="1"/>
</dbReference>
<dbReference type="STRING" id="1317117.ATO7_11443"/>
<reference evidence="2 3" key="1">
    <citation type="submission" date="2013-04" db="EMBL/GenBank/DDBJ databases">
        <title>Oceanococcus atlanticus 22II-S10r2 Genome Sequencing.</title>
        <authorList>
            <person name="Lai Q."/>
            <person name="Li G."/>
            <person name="Shao Z."/>
        </authorList>
    </citation>
    <scope>NUCLEOTIDE SEQUENCE [LARGE SCALE GENOMIC DNA]</scope>
    <source>
        <strain evidence="2 3">22II-S10r2</strain>
    </source>
</reference>
<name>A0A1Y1SCI1_9GAMM</name>
<feature type="transmembrane region" description="Helical" evidence="1">
    <location>
        <begin position="21"/>
        <end position="40"/>
    </location>
</feature>
<feature type="transmembrane region" description="Helical" evidence="1">
    <location>
        <begin position="436"/>
        <end position="454"/>
    </location>
</feature>
<dbReference type="Pfam" id="PF03929">
    <property type="entry name" value="PepSY_TM"/>
    <property type="match status" value="1"/>
</dbReference>
<gene>
    <name evidence="2" type="ORF">ATO7_11443</name>
</gene>
<feature type="transmembrane region" description="Helical" evidence="1">
    <location>
        <begin position="405"/>
        <end position="424"/>
    </location>
</feature>
<evidence type="ECO:0000313" key="3">
    <source>
        <dbReference type="Proteomes" id="UP000192342"/>
    </source>
</evidence>
<feature type="transmembrane region" description="Helical" evidence="1">
    <location>
        <begin position="210"/>
        <end position="233"/>
    </location>
</feature>
<feature type="transmembrane region" description="Helical" evidence="1">
    <location>
        <begin position="366"/>
        <end position="385"/>
    </location>
</feature>
<dbReference type="EMBL" id="AQQV01000003">
    <property type="protein sequence ID" value="ORE85904.1"/>
    <property type="molecule type" value="Genomic_DNA"/>
</dbReference>
<protein>
    <recommendedName>
        <fullName evidence="4">Iron-regulated membrane protein</fullName>
    </recommendedName>
</protein>
<comment type="caution">
    <text evidence="2">The sequence shown here is derived from an EMBL/GenBank/DDBJ whole genome shotgun (WGS) entry which is preliminary data.</text>
</comment>
<organism evidence="2 3">
    <name type="scientific">Oceanococcus atlanticus</name>
    <dbReference type="NCBI Taxonomy" id="1317117"/>
    <lineage>
        <taxon>Bacteria</taxon>
        <taxon>Pseudomonadati</taxon>
        <taxon>Pseudomonadota</taxon>
        <taxon>Gammaproteobacteria</taxon>
        <taxon>Chromatiales</taxon>
        <taxon>Oceanococcaceae</taxon>
        <taxon>Oceanococcus</taxon>
    </lineage>
</organism>
<keyword evidence="1" id="KW-0812">Transmembrane</keyword>
<evidence type="ECO:0000313" key="2">
    <source>
        <dbReference type="EMBL" id="ORE85904.1"/>
    </source>
</evidence>
<feature type="transmembrane region" description="Helical" evidence="1">
    <location>
        <begin position="162"/>
        <end position="189"/>
    </location>
</feature>
<dbReference type="PANTHER" id="PTHR34219">
    <property type="entry name" value="IRON-REGULATED INNER MEMBRANE PROTEIN-RELATED"/>
    <property type="match status" value="1"/>
</dbReference>
<evidence type="ECO:0000256" key="1">
    <source>
        <dbReference type="SAM" id="Phobius"/>
    </source>
</evidence>
<proteinExistence type="predicted"/>
<accession>A0A1Y1SCI1</accession>
<evidence type="ECO:0008006" key="4">
    <source>
        <dbReference type="Google" id="ProtNLM"/>
    </source>
</evidence>
<keyword evidence="3" id="KW-1185">Reference proteome</keyword>
<dbReference type="AlphaFoldDB" id="A0A1Y1SCI1"/>
<dbReference type="Proteomes" id="UP000192342">
    <property type="component" value="Unassembled WGS sequence"/>
</dbReference>
<dbReference type="RefSeq" id="WP_083561937.1">
    <property type="nucleotide sequence ID" value="NZ_AQQV01000003.1"/>
</dbReference>
<sequence>MIKLSQDNTRRVLDIHGWSGVVLGLLLYAVICTGTVAVFSEEISNWSSPLAGETVEGFPVGFDEVFQRLYAEVDPRWREEVAAFVAHGGRIYLRFEGELEAQDEDAGHHEHYGVEYQIDGNTLEVLKRTEGLEEELAASREAGALADFFVDLHVRLHLPNPWGLFLTGVLGLGMMVAALTGFVVHRHLIREAFTIRRNKEALLRSRDAHVIAGTWSLPFAFVLAFTGSFFSFASSVGLPAMAMVVFSGDQERALAEVFNVHEPYDESPAAVANIDDMLADASRRGGADAVFISMNYVGRKDAFARVFTRVEEGHLSGRAFDYSAASGAFLYENPVLVGKQPSAGNSVAALMTPLHFGHFAGWVSKAVWFALGFAGAYVTLTGMLLWTLRRAERPAWQRMSGAVHWMGYGLPLAMVLTAHGFFWARAIEAPVGQVQWAVFWATAVVAAIVVKALSAQHARHWMVRFTGVGLLLLPLSRWLCDGISWVQALSYGQHVVPSLDMALLLAGGFCLWPRSNRKAEHDVVSSAEATA</sequence>
<keyword evidence="1" id="KW-1133">Transmembrane helix</keyword>
<dbReference type="OrthoDB" id="9776609at2"/>
<dbReference type="InterPro" id="IPR005625">
    <property type="entry name" value="PepSY-ass_TM"/>
</dbReference>
<keyword evidence="1" id="KW-0472">Membrane</keyword>